<dbReference type="InterPro" id="IPR036612">
    <property type="entry name" value="KH_dom_type_1_sf"/>
</dbReference>
<evidence type="ECO:0000313" key="6">
    <source>
        <dbReference type="Proteomes" id="UP001189429"/>
    </source>
</evidence>
<evidence type="ECO:0000256" key="2">
    <source>
        <dbReference type="SAM" id="MobiDB-lite"/>
    </source>
</evidence>
<dbReference type="InterPro" id="IPR004088">
    <property type="entry name" value="KH_dom_type_1"/>
</dbReference>
<feature type="compositionally biased region" description="Low complexity" evidence="2">
    <location>
        <begin position="473"/>
        <end position="484"/>
    </location>
</feature>
<feature type="transmembrane region" description="Helical" evidence="3">
    <location>
        <begin position="216"/>
        <end position="236"/>
    </location>
</feature>
<name>A0ABN9WAC6_9DINO</name>
<feature type="domain" description="K Homology" evidence="4">
    <location>
        <begin position="349"/>
        <end position="423"/>
    </location>
</feature>
<dbReference type="SMART" id="SM00322">
    <property type="entry name" value="KH"/>
    <property type="match status" value="1"/>
</dbReference>
<feature type="region of interest" description="Disordered" evidence="2">
    <location>
        <begin position="385"/>
        <end position="404"/>
    </location>
</feature>
<dbReference type="CDD" id="cd00105">
    <property type="entry name" value="KH-I"/>
    <property type="match status" value="1"/>
</dbReference>
<keyword evidence="6" id="KW-1185">Reference proteome</keyword>
<feature type="transmembrane region" description="Helical" evidence="3">
    <location>
        <begin position="256"/>
        <end position="278"/>
    </location>
</feature>
<dbReference type="EMBL" id="CAUYUJ010018382">
    <property type="protein sequence ID" value="CAK0883162.1"/>
    <property type="molecule type" value="Genomic_DNA"/>
</dbReference>
<feature type="region of interest" description="Disordered" evidence="2">
    <location>
        <begin position="473"/>
        <end position="505"/>
    </location>
</feature>
<dbReference type="Gene3D" id="3.30.1370.10">
    <property type="entry name" value="K Homology domain, type 1"/>
    <property type="match status" value="1"/>
</dbReference>
<gene>
    <name evidence="5" type="ORF">PCOR1329_LOCUS65435</name>
</gene>
<dbReference type="Pfam" id="PF00013">
    <property type="entry name" value="KH_1"/>
    <property type="match status" value="1"/>
</dbReference>
<keyword evidence="1" id="KW-0694">RNA-binding</keyword>
<protein>
    <recommendedName>
        <fullName evidence="4">K Homology domain-containing protein</fullName>
    </recommendedName>
</protein>
<dbReference type="Proteomes" id="UP001189429">
    <property type="component" value="Unassembled WGS sequence"/>
</dbReference>
<comment type="caution">
    <text evidence="5">The sequence shown here is derived from an EMBL/GenBank/DDBJ whole genome shotgun (WGS) entry which is preliminary data.</text>
</comment>
<keyword evidence="3" id="KW-1133">Transmembrane helix</keyword>
<accession>A0ABN9WAC6</accession>
<evidence type="ECO:0000256" key="1">
    <source>
        <dbReference type="PROSITE-ProRule" id="PRU00117"/>
    </source>
</evidence>
<evidence type="ECO:0000313" key="5">
    <source>
        <dbReference type="EMBL" id="CAK0883162.1"/>
    </source>
</evidence>
<dbReference type="InterPro" id="IPR004087">
    <property type="entry name" value="KH_dom"/>
</dbReference>
<evidence type="ECO:0000256" key="3">
    <source>
        <dbReference type="SAM" id="Phobius"/>
    </source>
</evidence>
<proteinExistence type="predicted"/>
<feature type="compositionally biased region" description="Polar residues" evidence="2">
    <location>
        <begin position="387"/>
        <end position="399"/>
    </location>
</feature>
<dbReference type="PROSITE" id="PS50084">
    <property type="entry name" value="KH_TYPE_1"/>
    <property type="match status" value="1"/>
</dbReference>
<organism evidence="5 6">
    <name type="scientific">Prorocentrum cordatum</name>
    <dbReference type="NCBI Taxonomy" id="2364126"/>
    <lineage>
        <taxon>Eukaryota</taxon>
        <taxon>Sar</taxon>
        <taxon>Alveolata</taxon>
        <taxon>Dinophyceae</taxon>
        <taxon>Prorocentrales</taxon>
        <taxon>Prorocentraceae</taxon>
        <taxon>Prorocentrum</taxon>
    </lineage>
</organism>
<keyword evidence="3" id="KW-0472">Membrane</keyword>
<dbReference type="SUPFAM" id="SSF54791">
    <property type="entry name" value="Eukaryotic type KH-domain (KH-domain type I)"/>
    <property type="match status" value="1"/>
</dbReference>
<keyword evidence="3" id="KW-0812">Transmembrane</keyword>
<evidence type="ECO:0000259" key="4">
    <source>
        <dbReference type="SMART" id="SM00322"/>
    </source>
</evidence>
<feature type="region of interest" description="Disordered" evidence="2">
    <location>
        <begin position="424"/>
        <end position="451"/>
    </location>
</feature>
<sequence length="577" mass="60055">MQKEGGEIQPRFRRAVGHYGAEVLPFRQVVDGHVESALRWVGKDMQLRTEQGVMAIAAAGIAVGWMRPQPVTGGAEVDVDPPVCRGTRGAAVRSASGMPTWAAGNTDGSSDACVAVGAPCGLPRAPRGCECGASREGPAVIGFCAALLRDRPPLVDSLLGAPAFSSIAGAANSASPPTVRRPRAAAAMPARPCCGWQGAPCVDPVQQQRLIGVRMLLQALGVLTSAAFATIALALFGDRSAVLDFWSGCHWLSEGVVCLFVAAVCLVLEAQSFFYAAISHSLLSHASHRLLLASLYLWLGAYSVGGRIQQGSEVWRTFGKVTGVIAWVVAVGDVSISPCYIAKTDPEPEVVTEHVTVPASAVGAVWGPQTSTKHRLERDHGVRLKVTSGSPTSGASSEATVEVSGRRPSACTAAAAEIHQLVQAASDTPDLKSAPPRFGDRGSDLSPTSLRRSETCGARLALGGYLPSLPAAEAGPATTAGAEATRQAAHGGGATGALASAPPPQPSMALARLAWSRRAPLLGRWSRGRRWRRSRRSLATLPAASAERRGPRGAWYLEGVACRWEAGHEGAGRLGAP</sequence>
<reference evidence="5" key="1">
    <citation type="submission" date="2023-10" db="EMBL/GenBank/DDBJ databases">
        <authorList>
            <person name="Chen Y."/>
            <person name="Shah S."/>
            <person name="Dougan E. K."/>
            <person name="Thang M."/>
            <person name="Chan C."/>
        </authorList>
    </citation>
    <scope>NUCLEOTIDE SEQUENCE [LARGE SCALE GENOMIC DNA]</scope>
</reference>